<accession>A0A1V4SUD9</accession>
<evidence type="ECO:0000256" key="1">
    <source>
        <dbReference type="SAM" id="Phobius"/>
    </source>
</evidence>
<evidence type="ECO:0000259" key="2">
    <source>
        <dbReference type="Pfam" id="PF26353"/>
    </source>
</evidence>
<feature type="domain" description="YhfM-like" evidence="2">
    <location>
        <begin position="45"/>
        <end position="148"/>
    </location>
</feature>
<dbReference type="EMBL" id="LTAY01000059">
    <property type="protein sequence ID" value="OPX47065.1"/>
    <property type="molecule type" value="Genomic_DNA"/>
</dbReference>
<feature type="transmembrane region" description="Helical" evidence="1">
    <location>
        <begin position="6"/>
        <end position="26"/>
    </location>
</feature>
<sequence length="287" mass="32642">MNGKKIIVAIVIIVAAGLLLIGFAPINGILVKLGFRNNDFNYIVQTKVDKIVIQNSRDPGFRFIITDPKAIHQLYETLSHGSVRPKGSSLPPDYIFEVYTGDKVKKYDYVVGVDKSGEGNFWDKNQAFQVPKNLDDTIINNLSFIRKPRDFNEIYYGSIMKVIDLTKHYYDKGNAKVGVDVLGDVECVRYLFSEDLQKFSQELQKVVPGAKLVNGNFNDFNVIISANNRGYSSNLFKTIITVDDRVNHIYQKYYVIGKFDFNKWDIEVSQPNQVPNDWYTLGGQGNE</sequence>
<dbReference type="OrthoDB" id="1931871at2"/>
<dbReference type="InterPro" id="IPR058780">
    <property type="entry name" value="YhfM-like_dom"/>
</dbReference>
<proteinExistence type="predicted"/>
<keyword evidence="1" id="KW-1133">Transmembrane helix</keyword>
<dbReference type="Proteomes" id="UP000191448">
    <property type="component" value="Unassembled WGS sequence"/>
</dbReference>
<gene>
    <name evidence="3" type="ORF">CLTHE_23040</name>
</gene>
<evidence type="ECO:0000313" key="3">
    <source>
        <dbReference type="EMBL" id="OPX47065.1"/>
    </source>
</evidence>
<keyword evidence="1" id="KW-0812">Transmembrane</keyword>
<keyword evidence="1" id="KW-0472">Membrane</keyword>
<protein>
    <recommendedName>
        <fullName evidence="2">YhfM-like domain-containing protein</fullName>
    </recommendedName>
</protein>
<comment type="caution">
    <text evidence="3">The sequence shown here is derived from an EMBL/GenBank/DDBJ whole genome shotgun (WGS) entry which is preliminary data.</text>
</comment>
<organism evidence="3 4">
    <name type="scientific">Clostridium thermobutyricum DSM 4928</name>
    <dbReference type="NCBI Taxonomy" id="1121339"/>
    <lineage>
        <taxon>Bacteria</taxon>
        <taxon>Bacillati</taxon>
        <taxon>Bacillota</taxon>
        <taxon>Clostridia</taxon>
        <taxon>Eubacteriales</taxon>
        <taxon>Clostridiaceae</taxon>
        <taxon>Clostridium</taxon>
    </lineage>
</organism>
<name>A0A1V4SUD9_9CLOT</name>
<reference evidence="3 4" key="1">
    <citation type="submission" date="2016-02" db="EMBL/GenBank/DDBJ databases">
        <title>Genome sequence of Clostridium thermobutyricum DSM 4928.</title>
        <authorList>
            <person name="Poehlein A."/>
            <person name="Daniel R."/>
        </authorList>
    </citation>
    <scope>NUCLEOTIDE SEQUENCE [LARGE SCALE GENOMIC DNA]</scope>
    <source>
        <strain evidence="3 4">DSM 4928</strain>
    </source>
</reference>
<dbReference type="Pfam" id="PF26353">
    <property type="entry name" value="YhfM"/>
    <property type="match status" value="1"/>
</dbReference>
<dbReference type="AlphaFoldDB" id="A0A1V4SUD9"/>
<evidence type="ECO:0000313" key="4">
    <source>
        <dbReference type="Proteomes" id="UP000191448"/>
    </source>
</evidence>